<comment type="caution">
    <text evidence="2">The sequence shown here is derived from an EMBL/GenBank/DDBJ whole genome shotgun (WGS) entry which is preliminary data.</text>
</comment>
<proteinExistence type="predicted"/>
<feature type="compositionally biased region" description="Basic and acidic residues" evidence="1">
    <location>
        <begin position="1"/>
        <end position="14"/>
    </location>
</feature>
<dbReference type="Proteomes" id="UP000324222">
    <property type="component" value="Unassembled WGS sequence"/>
</dbReference>
<sequence length="34" mass="3819">MMKRDFITWGKKYDPTSAANEGNMGEGNSGKLKR</sequence>
<dbReference type="AlphaFoldDB" id="A0A5B7HNN9"/>
<dbReference type="EMBL" id="VSRR010038084">
    <property type="protein sequence ID" value="MPC74030.1"/>
    <property type="molecule type" value="Genomic_DNA"/>
</dbReference>
<accession>A0A5B7HNN9</accession>
<evidence type="ECO:0000313" key="3">
    <source>
        <dbReference type="Proteomes" id="UP000324222"/>
    </source>
</evidence>
<reference evidence="2 3" key="1">
    <citation type="submission" date="2019-05" db="EMBL/GenBank/DDBJ databases">
        <title>Another draft genome of Portunus trituberculatus and its Hox gene families provides insights of decapod evolution.</title>
        <authorList>
            <person name="Jeong J.-H."/>
            <person name="Song I."/>
            <person name="Kim S."/>
            <person name="Choi T."/>
            <person name="Kim D."/>
            <person name="Ryu S."/>
            <person name="Kim W."/>
        </authorList>
    </citation>
    <scope>NUCLEOTIDE SEQUENCE [LARGE SCALE GENOMIC DNA]</scope>
    <source>
        <tissue evidence="2">Muscle</tissue>
    </source>
</reference>
<evidence type="ECO:0000313" key="2">
    <source>
        <dbReference type="EMBL" id="MPC74030.1"/>
    </source>
</evidence>
<organism evidence="2 3">
    <name type="scientific">Portunus trituberculatus</name>
    <name type="common">Swimming crab</name>
    <name type="synonym">Neptunus trituberculatus</name>
    <dbReference type="NCBI Taxonomy" id="210409"/>
    <lineage>
        <taxon>Eukaryota</taxon>
        <taxon>Metazoa</taxon>
        <taxon>Ecdysozoa</taxon>
        <taxon>Arthropoda</taxon>
        <taxon>Crustacea</taxon>
        <taxon>Multicrustacea</taxon>
        <taxon>Malacostraca</taxon>
        <taxon>Eumalacostraca</taxon>
        <taxon>Eucarida</taxon>
        <taxon>Decapoda</taxon>
        <taxon>Pleocyemata</taxon>
        <taxon>Brachyura</taxon>
        <taxon>Eubrachyura</taxon>
        <taxon>Portunoidea</taxon>
        <taxon>Portunidae</taxon>
        <taxon>Portuninae</taxon>
        <taxon>Portunus</taxon>
    </lineage>
</organism>
<feature type="region of interest" description="Disordered" evidence="1">
    <location>
        <begin position="1"/>
        <end position="34"/>
    </location>
</feature>
<name>A0A5B7HNN9_PORTR</name>
<keyword evidence="3" id="KW-1185">Reference proteome</keyword>
<protein>
    <submittedName>
        <fullName evidence="2">Uncharacterized protein</fullName>
    </submittedName>
</protein>
<gene>
    <name evidence="2" type="ORF">E2C01_068375</name>
</gene>
<evidence type="ECO:0000256" key="1">
    <source>
        <dbReference type="SAM" id="MobiDB-lite"/>
    </source>
</evidence>